<dbReference type="GeneID" id="54485114"/>
<dbReference type="PANTHER" id="PTHR13774:SF32">
    <property type="entry name" value="ANTISENSE-ENHANCING SEQUENCE 1"/>
    <property type="match status" value="1"/>
</dbReference>
<proteinExistence type="predicted"/>
<accession>A0A6A6W5Q0</accession>
<keyword evidence="3" id="KW-1185">Reference proteome</keyword>
<gene>
    <name evidence="2" type="ORF">EJ05DRAFT_476555</name>
</gene>
<dbReference type="Pfam" id="PF02567">
    <property type="entry name" value="PhzC-PhzF"/>
    <property type="match status" value="1"/>
</dbReference>
<dbReference type="PANTHER" id="PTHR13774">
    <property type="entry name" value="PHENAZINE BIOSYNTHESIS PROTEIN"/>
    <property type="match status" value="1"/>
</dbReference>
<protein>
    <submittedName>
        <fullName evidence="2">Diaminopimelate epimerase-like protein</fullName>
    </submittedName>
</protein>
<feature type="active site" evidence="1">
    <location>
        <position position="52"/>
    </location>
</feature>
<dbReference type="GO" id="GO:0005737">
    <property type="term" value="C:cytoplasm"/>
    <property type="evidence" value="ECO:0007669"/>
    <property type="project" value="TreeGrafter"/>
</dbReference>
<dbReference type="PIRSF" id="PIRSF016184">
    <property type="entry name" value="PhzC_PhzF"/>
    <property type="match status" value="1"/>
</dbReference>
<dbReference type="RefSeq" id="XP_033599727.1">
    <property type="nucleotide sequence ID" value="XM_033744060.1"/>
</dbReference>
<dbReference type="OrthoDB" id="412383at2759"/>
<name>A0A6A6W5Q0_9PEZI</name>
<sequence>MSETTLSFVTVDVFTQTRYKAGNPLPIVYLPENAPITQERKQLIAREFALSETVFLHTPPAAPGTWKIDIFTTYLEHPFAGHPTIGTAVYVLKKQWETSGTQLTQDSGSENINGTFLTKAGRIEISYNPSNGIARAAIPQKHHIHAWRCPLPFLFDKQRDLDPSHLKDPSAGLPVVSIVDGMTFILAELSSLDALSRVLLQHGNVTCTLDVGWSRPQRPFYFYVRLSDGMDGMKRFRTRLFMKDAEDPATGSAACALAGYIARSEGKRGQSVIVKVVQGVEMGRECEIGVEVKLGEDGGVEGVWLSGSAVDVMSGQLPLC</sequence>
<evidence type="ECO:0000256" key="1">
    <source>
        <dbReference type="PIRSR" id="PIRSR016184-1"/>
    </source>
</evidence>
<evidence type="ECO:0000313" key="3">
    <source>
        <dbReference type="Proteomes" id="UP000799437"/>
    </source>
</evidence>
<dbReference type="Gene3D" id="3.10.310.10">
    <property type="entry name" value="Diaminopimelate Epimerase, Chain A, domain 1"/>
    <property type="match status" value="2"/>
</dbReference>
<dbReference type="SUPFAM" id="SSF54506">
    <property type="entry name" value="Diaminopimelate epimerase-like"/>
    <property type="match status" value="1"/>
</dbReference>
<dbReference type="Proteomes" id="UP000799437">
    <property type="component" value="Unassembled WGS sequence"/>
</dbReference>
<dbReference type="EMBL" id="ML996573">
    <property type="protein sequence ID" value="KAF2757276.1"/>
    <property type="molecule type" value="Genomic_DNA"/>
</dbReference>
<reference evidence="2" key="1">
    <citation type="journal article" date="2020" name="Stud. Mycol.">
        <title>101 Dothideomycetes genomes: a test case for predicting lifestyles and emergence of pathogens.</title>
        <authorList>
            <person name="Haridas S."/>
            <person name="Albert R."/>
            <person name="Binder M."/>
            <person name="Bloem J."/>
            <person name="Labutti K."/>
            <person name="Salamov A."/>
            <person name="Andreopoulos B."/>
            <person name="Baker S."/>
            <person name="Barry K."/>
            <person name="Bills G."/>
            <person name="Bluhm B."/>
            <person name="Cannon C."/>
            <person name="Castanera R."/>
            <person name="Culley D."/>
            <person name="Daum C."/>
            <person name="Ezra D."/>
            <person name="Gonzalez J."/>
            <person name="Henrissat B."/>
            <person name="Kuo A."/>
            <person name="Liang C."/>
            <person name="Lipzen A."/>
            <person name="Lutzoni F."/>
            <person name="Magnuson J."/>
            <person name="Mondo S."/>
            <person name="Nolan M."/>
            <person name="Ohm R."/>
            <person name="Pangilinan J."/>
            <person name="Park H.-J."/>
            <person name="Ramirez L."/>
            <person name="Alfaro M."/>
            <person name="Sun H."/>
            <person name="Tritt A."/>
            <person name="Yoshinaga Y."/>
            <person name="Zwiers L.-H."/>
            <person name="Turgeon B."/>
            <person name="Goodwin S."/>
            <person name="Spatafora J."/>
            <person name="Crous P."/>
            <person name="Grigoriev I."/>
        </authorList>
    </citation>
    <scope>NUCLEOTIDE SEQUENCE</scope>
    <source>
        <strain evidence="2">CBS 121739</strain>
    </source>
</reference>
<evidence type="ECO:0000313" key="2">
    <source>
        <dbReference type="EMBL" id="KAF2757276.1"/>
    </source>
</evidence>
<dbReference type="AlphaFoldDB" id="A0A6A6W5Q0"/>
<organism evidence="2 3">
    <name type="scientific">Pseudovirgaria hyperparasitica</name>
    <dbReference type="NCBI Taxonomy" id="470096"/>
    <lineage>
        <taxon>Eukaryota</taxon>
        <taxon>Fungi</taxon>
        <taxon>Dikarya</taxon>
        <taxon>Ascomycota</taxon>
        <taxon>Pezizomycotina</taxon>
        <taxon>Dothideomycetes</taxon>
        <taxon>Dothideomycetes incertae sedis</taxon>
        <taxon>Acrospermales</taxon>
        <taxon>Acrospermaceae</taxon>
        <taxon>Pseudovirgaria</taxon>
    </lineage>
</organism>
<dbReference type="GO" id="GO:0016853">
    <property type="term" value="F:isomerase activity"/>
    <property type="evidence" value="ECO:0007669"/>
    <property type="project" value="TreeGrafter"/>
</dbReference>
<dbReference type="InterPro" id="IPR003719">
    <property type="entry name" value="Phenazine_PhzF-like"/>
</dbReference>